<keyword evidence="6" id="KW-1185">Reference proteome</keyword>
<evidence type="ECO:0000313" key="6">
    <source>
        <dbReference type="Proteomes" id="UP001596099"/>
    </source>
</evidence>
<dbReference type="InterPro" id="IPR042188">
    <property type="entry name" value="MmgE/PrpD_sf_2"/>
</dbReference>
<feature type="compositionally biased region" description="Basic and acidic residues" evidence="2">
    <location>
        <begin position="381"/>
        <end position="390"/>
    </location>
</feature>
<feature type="domain" description="MmgE/PrpD C-terminal" evidence="4">
    <location>
        <begin position="267"/>
        <end position="428"/>
    </location>
</feature>
<accession>A0ABD5RT48</accession>
<dbReference type="Pfam" id="PF19305">
    <property type="entry name" value="MmgE_PrpD_C"/>
    <property type="match status" value="1"/>
</dbReference>
<evidence type="ECO:0000256" key="1">
    <source>
        <dbReference type="ARBA" id="ARBA00006174"/>
    </source>
</evidence>
<dbReference type="Gene3D" id="3.30.1330.120">
    <property type="entry name" value="2-methylcitrate dehydratase PrpD"/>
    <property type="match status" value="1"/>
</dbReference>
<dbReference type="InterPro" id="IPR045337">
    <property type="entry name" value="MmgE_PrpD_C"/>
</dbReference>
<proteinExistence type="inferred from homology"/>
<comment type="caution">
    <text evidence="5">The sequence shown here is derived from an EMBL/GenBank/DDBJ whole genome shotgun (WGS) entry which is preliminary data.</text>
</comment>
<dbReference type="InterPro" id="IPR045336">
    <property type="entry name" value="MmgE_PrpD_N"/>
</dbReference>
<organism evidence="5 6">
    <name type="scientific">Halomarina salina</name>
    <dbReference type="NCBI Taxonomy" id="1872699"/>
    <lineage>
        <taxon>Archaea</taxon>
        <taxon>Methanobacteriati</taxon>
        <taxon>Methanobacteriota</taxon>
        <taxon>Stenosarchaea group</taxon>
        <taxon>Halobacteria</taxon>
        <taxon>Halobacteriales</taxon>
        <taxon>Natronomonadaceae</taxon>
        <taxon>Halomarina</taxon>
    </lineage>
</organism>
<evidence type="ECO:0000259" key="3">
    <source>
        <dbReference type="Pfam" id="PF03972"/>
    </source>
</evidence>
<dbReference type="InterPro" id="IPR036148">
    <property type="entry name" value="MmgE/PrpD_sf"/>
</dbReference>
<dbReference type="RefSeq" id="WP_247420558.1">
    <property type="nucleotide sequence ID" value="NZ_JALLGW010000003.1"/>
</dbReference>
<dbReference type="InterPro" id="IPR005656">
    <property type="entry name" value="MmgE_PrpD"/>
</dbReference>
<dbReference type="InterPro" id="IPR042183">
    <property type="entry name" value="MmgE/PrpD_sf_1"/>
</dbReference>
<comment type="similarity">
    <text evidence="1">Belongs to the PrpD family.</text>
</comment>
<dbReference type="PANTHER" id="PTHR16943:SF8">
    <property type="entry name" value="2-METHYLCITRATE DEHYDRATASE"/>
    <property type="match status" value="1"/>
</dbReference>
<gene>
    <name evidence="5" type="ORF">ACFPYI_19690</name>
</gene>
<dbReference type="AlphaFoldDB" id="A0ABD5RT48"/>
<dbReference type="SUPFAM" id="SSF103378">
    <property type="entry name" value="2-methylcitrate dehydratase PrpD"/>
    <property type="match status" value="1"/>
</dbReference>
<protein>
    <submittedName>
        <fullName evidence="5">MmgE/PrpD family protein</fullName>
    </submittedName>
</protein>
<dbReference type="Gene3D" id="1.10.4100.10">
    <property type="entry name" value="2-methylcitrate dehydratase PrpD"/>
    <property type="match status" value="1"/>
</dbReference>
<feature type="region of interest" description="Disordered" evidence="2">
    <location>
        <begin position="381"/>
        <end position="401"/>
    </location>
</feature>
<dbReference type="PANTHER" id="PTHR16943">
    <property type="entry name" value="2-METHYLCITRATE DEHYDRATASE-RELATED"/>
    <property type="match status" value="1"/>
</dbReference>
<feature type="domain" description="MmgE/PrpD N-terminal" evidence="3">
    <location>
        <begin position="7"/>
        <end position="244"/>
    </location>
</feature>
<dbReference type="Pfam" id="PF03972">
    <property type="entry name" value="MmgE_PrpD_N"/>
    <property type="match status" value="1"/>
</dbReference>
<reference evidence="5 6" key="1">
    <citation type="journal article" date="2019" name="Int. J. Syst. Evol. Microbiol.">
        <title>The Global Catalogue of Microorganisms (GCM) 10K type strain sequencing project: providing services to taxonomists for standard genome sequencing and annotation.</title>
        <authorList>
            <consortium name="The Broad Institute Genomics Platform"/>
            <consortium name="The Broad Institute Genome Sequencing Center for Infectious Disease"/>
            <person name="Wu L."/>
            <person name="Ma J."/>
        </authorList>
    </citation>
    <scope>NUCLEOTIDE SEQUENCE [LARGE SCALE GENOMIC DNA]</scope>
    <source>
        <strain evidence="5 6">CGMCC 1.12543</strain>
    </source>
</reference>
<evidence type="ECO:0000313" key="5">
    <source>
        <dbReference type="EMBL" id="MFC5973558.1"/>
    </source>
</evidence>
<evidence type="ECO:0000259" key="4">
    <source>
        <dbReference type="Pfam" id="PF19305"/>
    </source>
</evidence>
<dbReference type="Proteomes" id="UP001596099">
    <property type="component" value="Unassembled WGS sequence"/>
</dbReference>
<evidence type="ECO:0000256" key="2">
    <source>
        <dbReference type="SAM" id="MobiDB-lite"/>
    </source>
</evidence>
<dbReference type="EMBL" id="JBHSQH010000002">
    <property type="protein sequence ID" value="MFC5973558.1"/>
    <property type="molecule type" value="Genomic_DNA"/>
</dbReference>
<sequence>MASPETELAEFAATLTFAEVPDDARETVRRAFLDTAGVTLAGAVEGAGETTFEALDSRPDDGDVAATLGLTTSASAAERALRTGTASHALDYDDLSWAMDGHPSVTLVPALFALAGERGASGEALVAAYAAGFEVECALADPISPDHYEAGWHATATFGAFGAAAAVASLLDLDTEETRHALNVAASTPAGLKRNFGSMTKPLHAGLCARSGVTAALLAENGFTADATAVSGDRGFWDLYGPEERDEFAFDPDEWALETEGIHVKYYPCCYFTHTSIAATQALVEEHGVDPEDVERIQVRAAQGAADALHHVDPETGLEAKFSMEYAVASGAVRERVGLATFEDDAIDDATVQRVRERVEFSVDESFHYDSHEAVVRIETADGTYERRQENPPGTHGDPLTESELREKFAECAGRAVPDTAVDRLADTLLTLDDHPDVADALAE</sequence>
<name>A0ABD5RT48_9EURY</name>